<dbReference type="PIRSF" id="PIRSF033271">
    <property type="entry name" value="UCP033271"/>
    <property type="match status" value="1"/>
</dbReference>
<feature type="domain" description="UPF0261" evidence="2">
    <location>
        <begin position="3"/>
        <end position="174"/>
    </location>
</feature>
<dbReference type="Pfam" id="PF06792">
    <property type="entry name" value="UPF0261"/>
    <property type="match status" value="1"/>
</dbReference>
<dbReference type="HAMAP" id="MF_00677">
    <property type="entry name" value="UPF0261"/>
    <property type="match status" value="1"/>
</dbReference>
<dbReference type="CDD" id="cd15488">
    <property type="entry name" value="Tm-1-like"/>
    <property type="match status" value="1"/>
</dbReference>
<gene>
    <name evidence="4" type="ORF">AWB64_02737</name>
</gene>
<dbReference type="InterPro" id="IPR051353">
    <property type="entry name" value="Tobamovirus_resist_UPF0261"/>
</dbReference>
<dbReference type="RefSeq" id="WP_060819622.1">
    <property type="nucleotide sequence ID" value="NZ_FCOC02000006.1"/>
</dbReference>
<dbReference type="PANTHER" id="PTHR31862">
    <property type="entry name" value="UPF0261 DOMAIN PROTEIN (AFU_ORTHOLOGUE AFUA_1G10120)"/>
    <property type="match status" value="1"/>
</dbReference>
<dbReference type="Proteomes" id="UP000054893">
    <property type="component" value="Unassembled WGS sequence"/>
</dbReference>
<dbReference type="NCBIfam" id="NF002673">
    <property type="entry name" value="PRK02399.1-1"/>
    <property type="match status" value="1"/>
</dbReference>
<sequence>MRTVYVVGTCDTKGAELGFVRERLLSAGVPALLVDVGTLGAPRDGVRPDIDASTVAGYHPDGAAASNAVDRGTAIAAMGCALSRFLAGRQDVGGVIGLGGSGNTALVTEAMRAQPVGLPKVMVSTVASGNVAPYVGTSDLMLMYSVVDIAGLNRISRAILSNAASAMAGMVKGDASIGSAGSTLAVKPTLGITMFGVTTRAVDLLRERLDRQYECLVFHATGTGGQSLEKLIDSGMIEGAIDLTTTEVADFLAGGVFPCLADRFGAIARTKVPYVASCGALDMVNFGAPETVPARYAQRLFYRHNPQVTLMRTSVDECRRIGEWIAQRLNRCEGPVRFLIPERGVSAIDAEGMPFYDPGADHALFDAIEATFQPTRMRRIERLPFHINDAAFADAAAAAYAGLAGTRSRSHDMTR</sequence>
<evidence type="ECO:0000256" key="1">
    <source>
        <dbReference type="HAMAP-Rule" id="MF_00677"/>
    </source>
</evidence>
<dbReference type="Gene3D" id="3.40.50.12020">
    <property type="entry name" value="Uncharacterised protein family UPF0261, NN domain"/>
    <property type="match status" value="1"/>
</dbReference>
<dbReference type="PANTHER" id="PTHR31862:SF1">
    <property type="entry name" value="UPF0261 DOMAIN PROTEIN (AFU_ORTHOLOGUE AFUA_1G10120)"/>
    <property type="match status" value="1"/>
</dbReference>
<reference evidence="4 5" key="1">
    <citation type="submission" date="2016-01" db="EMBL/GenBank/DDBJ databases">
        <authorList>
            <person name="Oliw E.H."/>
        </authorList>
    </citation>
    <scope>NUCLEOTIDE SEQUENCE [LARGE SCALE GENOMIC DNA]</scope>
    <source>
        <strain evidence="4">LMG 22029</strain>
    </source>
</reference>
<evidence type="ECO:0000259" key="3">
    <source>
        <dbReference type="Pfam" id="PF23189"/>
    </source>
</evidence>
<proteinExistence type="inferred from homology"/>
<dbReference type="AlphaFoldDB" id="A0A158GFP0"/>
<evidence type="ECO:0000313" key="5">
    <source>
        <dbReference type="Proteomes" id="UP000054893"/>
    </source>
</evidence>
<evidence type="ECO:0000259" key="2">
    <source>
        <dbReference type="Pfam" id="PF06792"/>
    </source>
</evidence>
<name>A0A158GFP0_CABSO</name>
<feature type="domain" description="UPF0261" evidence="3">
    <location>
        <begin position="187"/>
        <end position="401"/>
    </location>
</feature>
<protein>
    <recommendedName>
        <fullName evidence="1">UPF0261 protein AWB64_02737</fullName>
    </recommendedName>
</protein>
<dbReference type="Gene3D" id="3.40.50.12030">
    <property type="entry name" value="Uncharacterised protein family UPF0261, NC domain"/>
    <property type="match status" value="1"/>
</dbReference>
<evidence type="ECO:0000313" key="4">
    <source>
        <dbReference type="EMBL" id="SAL30733.1"/>
    </source>
</evidence>
<dbReference type="NCBIfam" id="NF002674">
    <property type="entry name" value="PRK02399.1-2"/>
    <property type="match status" value="1"/>
</dbReference>
<dbReference type="OrthoDB" id="9776369at2"/>
<dbReference type="InterPro" id="IPR056778">
    <property type="entry name" value="UPF0261_C"/>
</dbReference>
<dbReference type="Pfam" id="PF23189">
    <property type="entry name" value="UPF0261_C"/>
    <property type="match status" value="1"/>
</dbReference>
<dbReference type="InterPro" id="IPR008322">
    <property type="entry name" value="UPF0261"/>
</dbReference>
<organism evidence="4 5">
    <name type="scientific">Caballeronia sordidicola</name>
    <name type="common">Burkholderia sordidicola</name>
    <dbReference type="NCBI Taxonomy" id="196367"/>
    <lineage>
        <taxon>Bacteria</taxon>
        <taxon>Pseudomonadati</taxon>
        <taxon>Pseudomonadota</taxon>
        <taxon>Betaproteobacteria</taxon>
        <taxon>Burkholderiales</taxon>
        <taxon>Burkholderiaceae</taxon>
        <taxon>Caballeronia</taxon>
    </lineage>
</organism>
<comment type="similarity">
    <text evidence="1">Belongs to the UPF0261 family.</text>
</comment>
<accession>A0A158GFP0</accession>
<dbReference type="EMBL" id="FCOC02000006">
    <property type="protein sequence ID" value="SAL30733.1"/>
    <property type="molecule type" value="Genomic_DNA"/>
</dbReference>
<dbReference type="InterPro" id="IPR044122">
    <property type="entry name" value="UPF0261_N"/>
</dbReference>